<feature type="compositionally biased region" description="Pro residues" evidence="2">
    <location>
        <begin position="150"/>
        <end position="178"/>
    </location>
</feature>
<dbReference type="RefSeq" id="WP_260652034.1">
    <property type="nucleotide sequence ID" value="NZ_CP104275.1"/>
</dbReference>
<keyword evidence="1" id="KW-0732">Signal</keyword>
<keyword evidence="5" id="KW-1185">Reference proteome</keyword>
<feature type="region of interest" description="Disordered" evidence="2">
    <location>
        <begin position="121"/>
        <end position="180"/>
    </location>
</feature>
<dbReference type="Gene3D" id="2.70.70.10">
    <property type="entry name" value="Glucose Permease (Domain IIA)"/>
    <property type="match status" value="1"/>
</dbReference>
<dbReference type="InterPro" id="IPR050570">
    <property type="entry name" value="Cell_wall_metabolism_enzyme"/>
</dbReference>
<dbReference type="SUPFAM" id="SSF51261">
    <property type="entry name" value="Duplicated hybrid motif"/>
    <property type="match status" value="1"/>
</dbReference>
<dbReference type="Pfam" id="PF01551">
    <property type="entry name" value="Peptidase_M23"/>
    <property type="match status" value="1"/>
</dbReference>
<feature type="domain" description="M23ase beta-sheet core" evidence="3">
    <location>
        <begin position="202"/>
        <end position="298"/>
    </location>
</feature>
<dbReference type="EMBL" id="CP104275">
    <property type="protein sequence ID" value="UWX96754.1"/>
    <property type="molecule type" value="Genomic_DNA"/>
</dbReference>
<dbReference type="InterPro" id="IPR016047">
    <property type="entry name" value="M23ase_b-sheet_dom"/>
</dbReference>
<dbReference type="CDD" id="cd12797">
    <property type="entry name" value="M23_peptidase"/>
    <property type="match status" value="1"/>
</dbReference>
<dbReference type="PANTHER" id="PTHR21666:SF289">
    <property type="entry name" value="L-ALA--D-GLU ENDOPEPTIDASE"/>
    <property type="match status" value="1"/>
</dbReference>
<accession>A0ABY5YRU2</accession>
<dbReference type="PANTHER" id="PTHR21666">
    <property type="entry name" value="PEPTIDASE-RELATED"/>
    <property type="match status" value="1"/>
</dbReference>
<evidence type="ECO:0000256" key="1">
    <source>
        <dbReference type="ARBA" id="ARBA00022729"/>
    </source>
</evidence>
<evidence type="ECO:0000313" key="5">
    <source>
        <dbReference type="Proteomes" id="UP001059859"/>
    </source>
</evidence>
<protein>
    <submittedName>
        <fullName evidence="4">Peptidoglycan DD-metalloendopeptidase family protein</fullName>
    </submittedName>
</protein>
<gene>
    <name evidence="4" type="ORF">N2K95_14090</name>
</gene>
<dbReference type="Proteomes" id="UP001059859">
    <property type="component" value="Chromosome"/>
</dbReference>
<evidence type="ECO:0000256" key="2">
    <source>
        <dbReference type="SAM" id="MobiDB-lite"/>
    </source>
</evidence>
<name>A0ABY5YRU2_9MICC</name>
<evidence type="ECO:0000313" key="4">
    <source>
        <dbReference type="EMBL" id="UWX96754.1"/>
    </source>
</evidence>
<evidence type="ECO:0000259" key="3">
    <source>
        <dbReference type="Pfam" id="PF01551"/>
    </source>
</evidence>
<dbReference type="InterPro" id="IPR011055">
    <property type="entry name" value="Dup_hybrid_motif"/>
</dbReference>
<feature type="compositionally biased region" description="Polar residues" evidence="2">
    <location>
        <begin position="121"/>
        <end position="130"/>
    </location>
</feature>
<proteinExistence type="predicted"/>
<organism evidence="4 5">
    <name type="scientific">Arthrobacter zhaoxinii</name>
    <dbReference type="NCBI Taxonomy" id="2964616"/>
    <lineage>
        <taxon>Bacteria</taxon>
        <taxon>Bacillati</taxon>
        <taxon>Actinomycetota</taxon>
        <taxon>Actinomycetes</taxon>
        <taxon>Micrococcales</taxon>
        <taxon>Micrococcaceae</taxon>
        <taxon>Arthrobacter</taxon>
    </lineage>
</organism>
<reference evidence="4" key="1">
    <citation type="submission" date="2022-09" db="EMBL/GenBank/DDBJ databases">
        <title>Novel species in genus Arthrobacter.</title>
        <authorList>
            <person name="Liu Y."/>
        </authorList>
    </citation>
    <scope>NUCLEOTIDE SEQUENCE</scope>
    <source>
        <strain evidence="4">Zg-Y815</strain>
    </source>
</reference>
<sequence length="302" mass="30740">MTEHFLERLPLDLRASAETLRAHAKTLRTSAATLRSRAADLGTRAADLGSRAGTEMGASARKLGARTVELGGSARNWIEEHDTPHRRTGALSIAAAVALGGLVTGAAESVESDLRIERQSVVSELSTASTGDGPDGGDPDGGAPAADPAAPEPAPAAEPAPEPAPEPVAEPVQGPVPPVDDMVVTSPFGYRNNPLAPGALEFHTGTDFGAVTGTPVKAMLGGTVTEAGWHTTGGGGLRVVVDHGDGVQTTYNHLNSIDVSVGQAVDAGAVVGGIGSTGNSTGPHLHFEVLRHGDYEDPMGWL</sequence>